<dbReference type="InterPro" id="IPR021109">
    <property type="entry name" value="Peptidase_aspartic_dom_sf"/>
</dbReference>
<feature type="compositionally biased region" description="Basic and acidic residues" evidence="1">
    <location>
        <begin position="712"/>
        <end position="730"/>
    </location>
</feature>
<name>A0ABN9R8F7_9DINO</name>
<evidence type="ECO:0000259" key="3">
    <source>
        <dbReference type="PROSITE" id="PS50994"/>
    </source>
</evidence>
<dbReference type="InterPro" id="IPR013103">
    <property type="entry name" value="RVT_2"/>
</dbReference>
<protein>
    <submittedName>
        <fullName evidence="4">Uncharacterized protein</fullName>
    </submittedName>
</protein>
<dbReference type="InterPro" id="IPR012337">
    <property type="entry name" value="RNaseH-like_sf"/>
</dbReference>
<dbReference type="Gene3D" id="2.40.70.10">
    <property type="entry name" value="Acid Proteases"/>
    <property type="match status" value="1"/>
</dbReference>
<dbReference type="InterPro" id="IPR036397">
    <property type="entry name" value="RNaseH_sf"/>
</dbReference>
<proteinExistence type="predicted"/>
<sequence>MPSYMSRDGEADHDVAKGFDTEYFKKQRTARLSERAKQWNNLYGELNWFLYKIEQEGPEDAAEKAKELNHSLWDFVKTGLEEIPAHPDFGTDFNQAIPLDQLRGWLLLQRSRLTPTERAAVIRAVKGKFDYDSIGEQLRASWPDDELTNRDKKQGKGFRHRDRGRIHAGWEANSEEDDDYSYYEEHKSEAIYDGQGGEEDEEDPEEPLYSAQEIEEAETAFAAQQRSFEEGPGLDLEAQGHPRDEAAGADSDVTGHPDEKEIAPKGFGVFVFFGTEQDAEIEANLITNEMSRLRLEAPLANKPAIKNRPKTANQKKQLDKNSFMPIERAIELRERVQHEKLPIRSTVEKAEDWILMSVKQSSSKGFGILDIGATSSTMAIEAAENLRDIIYEQTGKNIKMDVSQKSTFIFGDGNARASTGKATFPLMISGVDGEREINILDADAPLLIGVDVLSRLGAAIDCEARAVHFKKLGRRAELLVLPSGLGHITITYDHGYIIMTYDHGDIIITWDYGGIIITYDYGDIILTNVMDIIRTAPYSTNYDIIRNTCRDSSNQHFFHIRMSLNREAKCRKADSQQVKLENEEMVGSWEAVPPLDSGAPTRPPTSTRPTQPPPSTRLIQHQDTRGNVFYTIEGSEMDKSQKRLSDTFLLEHLPTWEMWSSKLLKQWTMCRRWGWVIIKVFLKTIDRVTWKLDSIGLPVQLLPEKYPTWRAEPGHRSKIESQRPRTETKQRSAASAAAREQNQELQANIETAKSVFSTKYATVDAFAALSSGQIYEKLNMATAVNHLKPLCKTWGLTQSGKKEEAIDRLIAYIIEQRGTAAATIRVRKELETKKVETGPIVVGPAIPAHYTQMCQRPDCRQQRGIAKNEPIVEVRPFGWCHQACGSRPSAPGHSRSYPLDEVGHLRGDARSHDLRQIDDGRGVEKGYHYERLGLFNDCDLSKPQGYHKAKFLLGERRPELLVSTPPCGPWSIMQNINQRDDKQKDSLRKKRLKSQWIFENNKRLIEHQALHLNGSALAEQPRNSRSWQKTCWKDLHNTLPYEVIVDGCACGLKAPDTGWFTPTWDIYLEHIFYVTYETEVRDLSTNTNVTALAILDAGSDILYVRLIDEKAIPGTSRQARAGDLRHIFATKWFPWMGRPKVMRYDPAGSAISDEFREWIESQGVYCLPCAADAHWQIGKIERAIEAFKEALDAFDEMISAGVPTSEMFGLKTAARNDLIRIDGFSPLQRYAGRTPTGTTVNLFDELTNLPLISAELQDGTFRRDAQVRRMARLAHIQTECSDRVKRAEAARFRSFKKYETGDLAFVFRRLPPGAWRKKGHRPGLPGAVVNIALAGRLYRVAPEQLRPATPSEEAMASLRSRRELPGTWTFGDAQKQLDANDVIDLSNESPPTGEDLAADDGESVSARTFENNASGPWAIPEDEDLPVPRGSTEPPIKKQRINLATQEDYSYYLQEGKFYGDYAYSVQPYDEVKEDDELIVLDIPVNNEHTLMVYMDDPSNFVASQARKGRVEVSFKKATPEEKKVLLEAQQKECTSVLSTKAVRILSRQGIDPARLLRCRFVLIWKKDDKGNVLRGKARLVVLGFSDPDLLHLRTESPVASRRARQLLLAMAARHKWKLKKADAVTAFLQGETDEEKRKIYADPPKDVRQAFGMKDDEVLQFLKPMYGFVHAPRKWWLHFKGTLKMLQLEVIQCEPCVWAIRDSSTLVGMIILHVDDMMMAGDHTHSGFLKKRQEIQQAFEWTPWESRAFVQRGISIRQNEDFTCSLAQDS</sequence>
<dbReference type="PROSITE" id="PS50994">
    <property type="entry name" value="INTEGRASE"/>
    <property type="match status" value="1"/>
</dbReference>
<accession>A0ABN9R8F7</accession>
<evidence type="ECO:0000313" key="5">
    <source>
        <dbReference type="Proteomes" id="UP001189429"/>
    </source>
</evidence>
<dbReference type="InterPro" id="IPR003034">
    <property type="entry name" value="SAP_dom"/>
</dbReference>
<organism evidence="4 5">
    <name type="scientific">Prorocentrum cordatum</name>
    <dbReference type="NCBI Taxonomy" id="2364126"/>
    <lineage>
        <taxon>Eukaryota</taxon>
        <taxon>Sar</taxon>
        <taxon>Alveolata</taxon>
        <taxon>Dinophyceae</taxon>
        <taxon>Prorocentrales</taxon>
        <taxon>Prorocentraceae</taxon>
        <taxon>Prorocentrum</taxon>
    </lineage>
</organism>
<dbReference type="Gene3D" id="3.30.420.10">
    <property type="entry name" value="Ribonuclease H-like superfamily/Ribonuclease H"/>
    <property type="match status" value="1"/>
</dbReference>
<dbReference type="PROSITE" id="PS50800">
    <property type="entry name" value="SAP"/>
    <property type="match status" value="1"/>
</dbReference>
<evidence type="ECO:0000259" key="2">
    <source>
        <dbReference type="PROSITE" id="PS50800"/>
    </source>
</evidence>
<feature type="region of interest" description="Disordered" evidence="1">
    <location>
        <begin position="232"/>
        <end position="261"/>
    </location>
</feature>
<feature type="domain" description="Integrase catalytic" evidence="3">
    <location>
        <begin position="1051"/>
        <end position="1234"/>
    </location>
</feature>
<evidence type="ECO:0000313" key="4">
    <source>
        <dbReference type="EMBL" id="CAK0814728.1"/>
    </source>
</evidence>
<dbReference type="InterPro" id="IPR001584">
    <property type="entry name" value="Integrase_cat-core"/>
</dbReference>
<dbReference type="EMBL" id="CAUYUJ010005722">
    <property type="protein sequence ID" value="CAK0814728.1"/>
    <property type="molecule type" value="Genomic_DNA"/>
</dbReference>
<evidence type="ECO:0000256" key="1">
    <source>
        <dbReference type="SAM" id="MobiDB-lite"/>
    </source>
</evidence>
<feature type="region of interest" description="Disordered" evidence="1">
    <location>
        <begin position="591"/>
        <end position="617"/>
    </location>
</feature>
<feature type="region of interest" description="Disordered" evidence="1">
    <location>
        <begin position="712"/>
        <end position="742"/>
    </location>
</feature>
<dbReference type="Proteomes" id="UP001189429">
    <property type="component" value="Unassembled WGS sequence"/>
</dbReference>
<feature type="region of interest" description="Disordered" evidence="1">
    <location>
        <begin position="1408"/>
        <end position="1435"/>
    </location>
</feature>
<dbReference type="Pfam" id="PF07727">
    <property type="entry name" value="RVT_2"/>
    <property type="match status" value="1"/>
</dbReference>
<reference evidence="4" key="1">
    <citation type="submission" date="2023-10" db="EMBL/GenBank/DDBJ databases">
        <authorList>
            <person name="Chen Y."/>
            <person name="Shah S."/>
            <person name="Dougan E. K."/>
            <person name="Thang M."/>
            <person name="Chan C."/>
        </authorList>
    </citation>
    <scope>NUCLEOTIDE SEQUENCE [LARGE SCALE GENOMIC DNA]</scope>
</reference>
<dbReference type="SUPFAM" id="SSF53098">
    <property type="entry name" value="Ribonuclease H-like"/>
    <property type="match status" value="1"/>
</dbReference>
<feature type="domain" description="SAP" evidence="2">
    <location>
        <begin position="779"/>
        <end position="813"/>
    </location>
</feature>
<gene>
    <name evidence="4" type="ORF">PCOR1329_LOCUS18246</name>
</gene>
<comment type="caution">
    <text evidence="4">The sequence shown here is derived from an EMBL/GenBank/DDBJ whole genome shotgun (WGS) entry which is preliminary data.</text>
</comment>
<keyword evidence="5" id="KW-1185">Reference proteome</keyword>